<comment type="caution">
    <text evidence="8">The sequence shown here is derived from an EMBL/GenBank/DDBJ whole genome shotgun (WGS) entry which is preliminary data.</text>
</comment>
<feature type="transmembrane region" description="Helical" evidence="7">
    <location>
        <begin position="389"/>
        <end position="408"/>
    </location>
</feature>
<keyword evidence="5 7" id="KW-1133">Transmembrane helix</keyword>
<gene>
    <name evidence="8" type="ORF">FHR34_007067</name>
</gene>
<dbReference type="Pfam" id="PF02322">
    <property type="entry name" value="Cyt_bd_oxida_II"/>
    <property type="match status" value="1"/>
</dbReference>
<dbReference type="GO" id="GO:0019646">
    <property type="term" value="P:aerobic electron transport chain"/>
    <property type="evidence" value="ECO:0007669"/>
    <property type="project" value="TreeGrafter"/>
</dbReference>
<accession>A0A7W7VYR0</accession>
<dbReference type="PANTHER" id="PTHR43141:SF4">
    <property type="entry name" value="CYTOCHROME BD2 SUBUNIT II"/>
    <property type="match status" value="1"/>
</dbReference>
<dbReference type="EC" id="1.10.3.-" evidence="8"/>
<keyword evidence="8" id="KW-0560">Oxidoreductase</keyword>
<reference evidence="8 9" key="1">
    <citation type="submission" date="2020-08" db="EMBL/GenBank/DDBJ databases">
        <title>Sequencing the genomes of 1000 actinobacteria strains.</title>
        <authorList>
            <person name="Klenk H.-P."/>
        </authorList>
    </citation>
    <scope>NUCLEOTIDE SEQUENCE [LARGE SCALE GENOMIC DNA]</scope>
    <source>
        <strain evidence="8 9">DSM 41654</strain>
    </source>
</reference>
<feature type="transmembrane region" description="Helical" evidence="7">
    <location>
        <begin position="256"/>
        <end position="276"/>
    </location>
</feature>
<keyword evidence="9" id="KW-1185">Reference proteome</keyword>
<feature type="transmembrane region" description="Helical" evidence="7">
    <location>
        <begin position="296"/>
        <end position="319"/>
    </location>
</feature>
<dbReference type="RefSeq" id="WP_184944812.1">
    <property type="nucleotide sequence ID" value="NZ_JACHJV010000002.1"/>
</dbReference>
<dbReference type="Proteomes" id="UP000540506">
    <property type="component" value="Unassembled WGS sequence"/>
</dbReference>
<dbReference type="GO" id="GO:0016682">
    <property type="term" value="F:oxidoreductase activity, acting on diphenols and related substances as donors, oxygen as acceptor"/>
    <property type="evidence" value="ECO:0007669"/>
    <property type="project" value="TreeGrafter"/>
</dbReference>
<dbReference type="PANTHER" id="PTHR43141">
    <property type="entry name" value="CYTOCHROME BD2 SUBUNIT II"/>
    <property type="match status" value="1"/>
</dbReference>
<dbReference type="GO" id="GO:0070069">
    <property type="term" value="C:cytochrome complex"/>
    <property type="evidence" value="ECO:0007669"/>
    <property type="project" value="TreeGrafter"/>
</dbReference>
<feature type="transmembrane region" description="Helical" evidence="7">
    <location>
        <begin position="155"/>
        <end position="174"/>
    </location>
</feature>
<feature type="transmembrane region" description="Helical" evidence="7">
    <location>
        <begin position="72"/>
        <end position="93"/>
    </location>
</feature>
<organism evidence="8 9">
    <name type="scientific">Kitasatospora kifunensis</name>
    <name type="common">Streptomyces kifunensis</name>
    <dbReference type="NCBI Taxonomy" id="58351"/>
    <lineage>
        <taxon>Bacteria</taxon>
        <taxon>Bacillati</taxon>
        <taxon>Actinomycetota</taxon>
        <taxon>Actinomycetes</taxon>
        <taxon>Kitasatosporales</taxon>
        <taxon>Streptomycetaceae</taxon>
        <taxon>Kitasatospora</taxon>
    </lineage>
</organism>
<keyword evidence="4 7" id="KW-0812">Transmembrane</keyword>
<comment type="similarity">
    <text evidence="2">Belongs to the cytochrome ubiquinol oxidase subunit 2 family.</text>
</comment>
<evidence type="ECO:0000256" key="5">
    <source>
        <dbReference type="ARBA" id="ARBA00022989"/>
    </source>
</evidence>
<protein>
    <submittedName>
        <fullName evidence="8">Cytochrome d ubiquinol oxidase subunit II</fullName>
        <ecNumber evidence="8">1.10.3.-</ecNumber>
    </submittedName>
</protein>
<evidence type="ECO:0000256" key="4">
    <source>
        <dbReference type="ARBA" id="ARBA00022692"/>
    </source>
</evidence>
<feature type="transmembrane region" description="Helical" evidence="7">
    <location>
        <begin position="114"/>
        <end position="135"/>
    </location>
</feature>
<dbReference type="GO" id="GO:0009055">
    <property type="term" value="F:electron transfer activity"/>
    <property type="evidence" value="ECO:0007669"/>
    <property type="project" value="TreeGrafter"/>
</dbReference>
<evidence type="ECO:0000256" key="6">
    <source>
        <dbReference type="ARBA" id="ARBA00023136"/>
    </source>
</evidence>
<feature type="transmembrane region" description="Helical" evidence="7">
    <location>
        <begin position="224"/>
        <end position="244"/>
    </location>
</feature>
<name>A0A7W7VYR0_KITKI</name>
<comment type="subcellular location">
    <subcellularLocation>
        <location evidence="1">Cell membrane</location>
        <topology evidence="1">Multi-pass membrane protein</topology>
    </subcellularLocation>
</comment>
<dbReference type="AlphaFoldDB" id="A0A7W7VYR0"/>
<evidence type="ECO:0000313" key="8">
    <source>
        <dbReference type="EMBL" id="MBB4927972.1"/>
    </source>
</evidence>
<evidence type="ECO:0000256" key="2">
    <source>
        <dbReference type="ARBA" id="ARBA00007543"/>
    </source>
</evidence>
<proteinExistence type="inferred from homology"/>
<keyword evidence="6 7" id="KW-0472">Membrane</keyword>
<dbReference type="EMBL" id="JACHJV010000002">
    <property type="protein sequence ID" value="MBB4927972.1"/>
    <property type="molecule type" value="Genomic_DNA"/>
</dbReference>
<evidence type="ECO:0000256" key="1">
    <source>
        <dbReference type="ARBA" id="ARBA00004651"/>
    </source>
</evidence>
<feature type="transmembrane region" description="Helical" evidence="7">
    <location>
        <begin position="366"/>
        <end position="383"/>
    </location>
</feature>
<feature type="transmembrane region" description="Helical" evidence="7">
    <location>
        <begin position="45"/>
        <end position="66"/>
    </location>
</feature>
<sequence length="427" mass="45007">MAEYASYALILFALGAYVVLDGYDLGIGILGLFDRSDHRRKEYTELVATAWDANESWIILAAVILWAALPGVYATVLPGVYLPLVVMLLAFVLRGLGLEMQSSAPDYRPGWGRLFGFSSVVVTLCQGLVVGTVLSGLPQHGGVFDGGALRWLTPYSVLCALGLTALYLLAGAAWLQAKTQGSARRRAARLGRPLLALAVAACLVLGFGLEVADPQHFRFDQPLRAVLFGLLVAIAAACGALAWYGFGREPDARPFAAVLGAQVAGLLALVTATAPVVVPPGLSVHAAASPVGSQVFLLIGVGCCMPVVLAYNIYAWWVFRGKYRPPAEAALAVSAEPRQPVDARTDLMTNQIAPTENGLMTLARRVGFTVLGLGVVAVAQDVFGGQGEWIAPVTITLFGAGSLTAWLVGDRRAAAAGEFDIDQAAER</sequence>
<feature type="transmembrane region" description="Helical" evidence="7">
    <location>
        <begin position="6"/>
        <end position="33"/>
    </location>
</feature>
<dbReference type="GO" id="GO:0005886">
    <property type="term" value="C:plasma membrane"/>
    <property type="evidence" value="ECO:0007669"/>
    <property type="project" value="UniProtKB-SubCell"/>
</dbReference>
<keyword evidence="3" id="KW-1003">Cell membrane</keyword>
<evidence type="ECO:0000313" key="9">
    <source>
        <dbReference type="Proteomes" id="UP000540506"/>
    </source>
</evidence>
<dbReference type="InterPro" id="IPR003317">
    <property type="entry name" value="Cyt-d_oxidase_su2"/>
</dbReference>
<evidence type="ECO:0000256" key="7">
    <source>
        <dbReference type="SAM" id="Phobius"/>
    </source>
</evidence>
<evidence type="ECO:0000256" key="3">
    <source>
        <dbReference type="ARBA" id="ARBA00022475"/>
    </source>
</evidence>
<feature type="transmembrane region" description="Helical" evidence="7">
    <location>
        <begin position="194"/>
        <end position="212"/>
    </location>
</feature>